<evidence type="ECO:0000313" key="19">
    <source>
        <dbReference type="Proteomes" id="UP000824998"/>
    </source>
</evidence>
<dbReference type="PANTHER" id="PTHR37928:SF2">
    <property type="entry name" value="GPI ANCHORED CFEM DOMAIN PROTEIN (AFU_ORTHOLOGUE AFUA_6G10580)"/>
    <property type="match status" value="1"/>
</dbReference>
<keyword evidence="7" id="KW-0336">GPI-anchor</keyword>
<evidence type="ECO:0000256" key="2">
    <source>
        <dbReference type="ARBA" id="ARBA00004613"/>
    </source>
</evidence>
<evidence type="ECO:0000256" key="15">
    <source>
        <dbReference type="PROSITE-ProRule" id="PRU01356"/>
    </source>
</evidence>
<evidence type="ECO:0000256" key="3">
    <source>
        <dbReference type="ARBA" id="ARBA00010031"/>
    </source>
</evidence>
<evidence type="ECO:0000256" key="6">
    <source>
        <dbReference type="ARBA" id="ARBA00022617"/>
    </source>
</evidence>
<dbReference type="InterPro" id="IPR008427">
    <property type="entry name" value="Extracellular_membr_CFEM_dom"/>
</dbReference>
<feature type="disulfide bond" evidence="15">
    <location>
        <begin position="29"/>
        <end position="69"/>
    </location>
</feature>
<feature type="disulfide bond" evidence="15">
    <location>
        <begin position="43"/>
        <end position="50"/>
    </location>
</feature>
<evidence type="ECO:0000256" key="12">
    <source>
        <dbReference type="ARBA" id="ARBA00023157"/>
    </source>
</evidence>
<evidence type="ECO:0000313" key="18">
    <source>
        <dbReference type="EMBL" id="KAG9231046.1"/>
    </source>
</evidence>
<evidence type="ECO:0000256" key="1">
    <source>
        <dbReference type="ARBA" id="ARBA00004609"/>
    </source>
</evidence>
<dbReference type="InterPro" id="IPR051735">
    <property type="entry name" value="CFEM_domain"/>
</dbReference>
<keyword evidence="19" id="KW-1185">Reference proteome</keyword>
<dbReference type="OrthoDB" id="3065412at2759"/>
<comment type="subcellular location">
    <subcellularLocation>
        <location evidence="1">Cell membrane</location>
        <topology evidence="1">Lipid-anchor</topology>
        <topology evidence="1">GPI-anchor</topology>
    </subcellularLocation>
    <subcellularLocation>
        <location evidence="2">Secreted</location>
    </subcellularLocation>
</comment>
<evidence type="ECO:0000256" key="10">
    <source>
        <dbReference type="ARBA" id="ARBA00023004"/>
    </source>
</evidence>
<dbReference type="GO" id="GO:0005886">
    <property type="term" value="C:plasma membrane"/>
    <property type="evidence" value="ECO:0007669"/>
    <property type="project" value="UniProtKB-SubCell"/>
</dbReference>
<keyword evidence="5" id="KW-0964">Secreted</keyword>
<dbReference type="Proteomes" id="UP000824998">
    <property type="component" value="Unassembled WGS sequence"/>
</dbReference>
<feature type="domain" description="CFEM" evidence="17">
    <location>
        <begin position="1"/>
        <end position="103"/>
    </location>
</feature>
<keyword evidence="8 15" id="KW-0479">Metal-binding</keyword>
<evidence type="ECO:0000256" key="14">
    <source>
        <dbReference type="ARBA" id="ARBA00023288"/>
    </source>
</evidence>
<keyword evidence="6 15" id="KW-0349">Heme</keyword>
<evidence type="ECO:0000256" key="7">
    <source>
        <dbReference type="ARBA" id="ARBA00022622"/>
    </source>
</evidence>
<comment type="caution">
    <text evidence="18">The sequence shown here is derived from an EMBL/GenBank/DDBJ whole genome shotgun (WGS) entry which is preliminary data.</text>
</comment>
<dbReference type="GO" id="GO:0098552">
    <property type="term" value="C:side of membrane"/>
    <property type="evidence" value="ECO:0007669"/>
    <property type="project" value="UniProtKB-KW"/>
</dbReference>
<dbReference type="Pfam" id="PF05730">
    <property type="entry name" value="CFEM"/>
    <property type="match status" value="1"/>
</dbReference>
<keyword evidence="4" id="KW-1003">Cell membrane</keyword>
<name>A0A9P8C3J3_9HELO</name>
<feature type="disulfide bond" evidence="15">
    <location>
        <begin position="52"/>
        <end position="85"/>
    </location>
</feature>
<dbReference type="GO" id="GO:0005576">
    <property type="term" value="C:extracellular region"/>
    <property type="evidence" value="ECO:0007669"/>
    <property type="project" value="UniProtKB-SubCell"/>
</dbReference>
<dbReference type="EMBL" id="MU251627">
    <property type="protein sequence ID" value="KAG9231046.1"/>
    <property type="molecule type" value="Genomic_DNA"/>
</dbReference>
<dbReference type="AlphaFoldDB" id="A0A9P8C3J3"/>
<accession>A0A9P8C3J3</accession>
<feature type="chain" id="PRO_5040288245" description="CFEM domain-containing protein" evidence="16">
    <location>
        <begin position="21"/>
        <end position="103"/>
    </location>
</feature>
<keyword evidence="9 16" id="KW-0732">Signal</keyword>
<feature type="signal peptide" evidence="16">
    <location>
        <begin position="1"/>
        <end position="20"/>
    </location>
</feature>
<dbReference type="SMART" id="SM00747">
    <property type="entry name" value="CFEM"/>
    <property type="match status" value="1"/>
</dbReference>
<dbReference type="PROSITE" id="PS52012">
    <property type="entry name" value="CFEM"/>
    <property type="match status" value="1"/>
</dbReference>
<evidence type="ECO:0000256" key="11">
    <source>
        <dbReference type="ARBA" id="ARBA00023136"/>
    </source>
</evidence>
<dbReference type="PANTHER" id="PTHR37928">
    <property type="entry name" value="CFEM DOMAIN PROTEIN (AFU_ORTHOLOGUE AFUA_6G14090)"/>
    <property type="match status" value="1"/>
</dbReference>
<sequence>MKFTTTTTTLISTLFAQVIAQDISLLPACAQTCFLPSTSVTTCAITDYACLCGDATYFSTVQVCVLGGCSIDNTITTLNWATDTCNAAGVPLKHKRQILGRKH</sequence>
<feature type="disulfide bond" evidence="15">
    <location>
        <begin position="33"/>
        <end position="64"/>
    </location>
</feature>
<evidence type="ECO:0000256" key="16">
    <source>
        <dbReference type="SAM" id="SignalP"/>
    </source>
</evidence>
<evidence type="ECO:0000256" key="8">
    <source>
        <dbReference type="ARBA" id="ARBA00022723"/>
    </source>
</evidence>
<evidence type="ECO:0000256" key="13">
    <source>
        <dbReference type="ARBA" id="ARBA00023180"/>
    </source>
</evidence>
<evidence type="ECO:0000256" key="9">
    <source>
        <dbReference type="ARBA" id="ARBA00022729"/>
    </source>
</evidence>
<gene>
    <name evidence="18" type="ORF">BJ875DRAFT_133293</name>
</gene>
<keyword evidence="12 15" id="KW-1015">Disulfide bond</keyword>
<feature type="binding site" description="axial binding residue" evidence="15">
    <location>
        <position position="47"/>
    </location>
    <ligand>
        <name>heme</name>
        <dbReference type="ChEBI" id="CHEBI:30413"/>
    </ligand>
    <ligandPart>
        <name>Fe</name>
        <dbReference type="ChEBI" id="CHEBI:18248"/>
    </ligandPart>
</feature>
<evidence type="ECO:0000256" key="5">
    <source>
        <dbReference type="ARBA" id="ARBA00022525"/>
    </source>
</evidence>
<evidence type="ECO:0000256" key="4">
    <source>
        <dbReference type="ARBA" id="ARBA00022475"/>
    </source>
</evidence>
<evidence type="ECO:0000259" key="17">
    <source>
        <dbReference type="PROSITE" id="PS52012"/>
    </source>
</evidence>
<keyword evidence="11" id="KW-0472">Membrane</keyword>
<keyword evidence="13" id="KW-0325">Glycoprotein</keyword>
<keyword evidence="14" id="KW-0449">Lipoprotein</keyword>
<proteinExistence type="inferred from homology"/>
<dbReference type="GO" id="GO:0046872">
    <property type="term" value="F:metal ion binding"/>
    <property type="evidence" value="ECO:0007669"/>
    <property type="project" value="UniProtKB-UniRule"/>
</dbReference>
<organism evidence="18 19">
    <name type="scientific">Amylocarpus encephaloides</name>
    <dbReference type="NCBI Taxonomy" id="45428"/>
    <lineage>
        <taxon>Eukaryota</taxon>
        <taxon>Fungi</taxon>
        <taxon>Dikarya</taxon>
        <taxon>Ascomycota</taxon>
        <taxon>Pezizomycotina</taxon>
        <taxon>Leotiomycetes</taxon>
        <taxon>Helotiales</taxon>
        <taxon>Helotiales incertae sedis</taxon>
        <taxon>Amylocarpus</taxon>
    </lineage>
</organism>
<protein>
    <recommendedName>
        <fullName evidence="17">CFEM domain-containing protein</fullName>
    </recommendedName>
</protein>
<reference evidence="18" key="1">
    <citation type="journal article" date="2021" name="IMA Fungus">
        <title>Genomic characterization of three marine fungi, including Emericellopsis atlantica sp. nov. with signatures of a generalist lifestyle and marine biomass degradation.</title>
        <authorList>
            <person name="Hagestad O.C."/>
            <person name="Hou L."/>
            <person name="Andersen J.H."/>
            <person name="Hansen E.H."/>
            <person name="Altermark B."/>
            <person name="Li C."/>
            <person name="Kuhnert E."/>
            <person name="Cox R.J."/>
            <person name="Crous P.W."/>
            <person name="Spatafora J.W."/>
            <person name="Lail K."/>
            <person name="Amirebrahimi M."/>
            <person name="Lipzen A."/>
            <person name="Pangilinan J."/>
            <person name="Andreopoulos W."/>
            <person name="Hayes R.D."/>
            <person name="Ng V."/>
            <person name="Grigoriev I.V."/>
            <person name="Jackson S.A."/>
            <person name="Sutton T.D.S."/>
            <person name="Dobson A.D.W."/>
            <person name="Rama T."/>
        </authorList>
    </citation>
    <scope>NUCLEOTIDE SEQUENCE</scope>
    <source>
        <strain evidence="18">TRa018bII</strain>
    </source>
</reference>
<comment type="similarity">
    <text evidence="3">Belongs to the RBT5 family.</text>
</comment>
<keyword evidence="10 15" id="KW-0408">Iron</keyword>